<dbReference type="EMBL" id="JAWDGP010000269">
    <property type="protein sequence ID" value="KAK3802012.1"/>
    <property type="molecule type" value="Genomic_DNA"/>
</dbReference>
<organism evidence="1 2">
    <name type="scientific">Elysia crispata</name>
    <name type="common">lettuce slug</name>
    <dbReference type="NCBI Taxonomy" id="231223"/>
    <lineage>
        <taxon>Eukaryota</taxon>
        <taxon>Metazoa</taxon>
        <taxon>Spiralia</taxon>
        <taxon>Lophotrochozoa</taxon>
        <taxon>Mollusca</taxon>
        <taxon>Gastropoda</taxon>
        <taxon>Heterobranchia</taxon>
        <taxon>Euthyneura</taxon>
        <taxon>Panpulmonata</taxon>
        <taxon>Sacoglossa</taxon>
        <taxon>Placobranchoidea</taxon>
        <taxon>Plakobranchidae</taxon>
        <taxon>Elysia</taxon>
    </lineage>
</organism>
<proteinExistence type="predicted"/>
<dbReference type="AlphaFoldDB" id="A0AAE1B9E9"/>
<gene>
    <name evidence="1" type="ORF">RRG08_064606</name>
</gene>
<accession>A0AAE1B9E9</accession>
<sequence length="146" mass="16569">MDFKFFLVVIERTIIKLKEPLIQLGRQFSIVNLREKVGQMLQGSLTVLVLDSGNDCPRSQTHHTGLKFWLHTEGTSEWLGKTRFKSHQMDPIDNRIVSRDPSNDHEGQQGYSSINISSQLLASREILAPKPTRMVFCIGAVDSGFR</sequence>
<reference evidence="1" key="1">
    <citation type="journal article" date="2023" name="G3 (Bethesda)">
        <title>A reference genome for the long-term kleptoplast-retaining sea slug Elysia crispata morphotype clarki.</title>
        <authorList>
            <person name="Eastman K.E."/>
            <person name="Pendleton A.L."/>
            <person name="Shaikh M.A."/>
            <person name="Suttiyut T."/>
            <person name="Ogas R."/>
            <person name="Tomko P."/>
            <person name="Gavelis G."/>
            <person name="Widhalm J.R."/>
            <person name="Wisecaver J.H."/>
        </authorList>
    </citation>
    <scope>NUCLEOTIDE SEQUENCE</scope>
    <source>
        <strain evidence="1">ECLA1</strain>
    </source>
</reference>
<dbReference type="Proteomes" id="UP001283361">
    <property type="component" value="Unassembled WGS sequence"/>
</dbReference>
<evidence type="ECO:0000313" key="2">
    <source>
        <dbReference type="Proteomes" id="UP001283361"/>
    </source>
</evidence>
<name>A0AAE1B9E9_9GAST</name>
<protein>
    <submittedName>
        <fullName evidence="1">Uncharacterized protein</fullName>
    </submittedName>
</protein>
<evidence type="ECO:0000313" key="1">
    <source>
        <dbReference type="EMBL" id="KAK3802012.1"/>
    </source>
</evidence>
<comment type="caution">
    <text evidence="1">The sequence shown here is derived from an EMBL/GenBank/DDBJ whole genome shotgun (WGS) entry which is preliminary data.</text>
</comment>
<keyword evidence="2" id="KW-1185">Reference proteome</keyword>